<keyword evidence="3" id="KW-1185">Reference proteome</keyword>
<sequence length="372" mass="38949">MCVTIDGDTVVDLWGGTADPTTGTEWKQDTIGHVWSCTKGATALCAHVLASRGELDVNAPVVKYWPEFGAKGKEGVLVRHLLTHTAGLPALRAPLPGGALYDAAAMAGRLAAEEPFWEPGTRQGYHALTFGFLVGEVVRRVSGRGLGTFFRDEVAGPLGLDFWIGLPEEFERRVAPTIPAPPPSPGASLPTFYQRAFTDPASIQALVIGNTGGYMLTPGETDSRAAHAAEIGAVGGITNGRGLAGLYRPLAVGGGLVSPDQLAMMGSVAAATQVDAALLVPTRWTLGFMKGTDNRHLPGPDSEGVLLSEDAFGHSGMGGSLGFADPVPRLSFGYSMNLQGPGLGVNERGQSLVNAVYRTLGYQQAHGGLWYL</sequence>
<dbReference type="PANTHER" id="PTHR43319">
    <property type="entry name" value="BETA-LACTAMASE-RELATED"/>
    <property type="match status" value="1"/>
</dbReference>
<name>A0A7W7DEW9_9ACTN</name>
<comment type="caution">
    <text evidence="2">The sequence shown here is derived from an EMBL/GenBank/DDBJ whole genome shotgun (WGS) entry which is preliminary data.</text>
</comment>
<protein>
    <submittedName>
        <fullName evidence="2">CubicO group peptidase (Beta-lactamase class C family)</fullName>
    </submittedName>
</protein>
<feature type="domain" description="Beta-lactamase-related" evidence="1">
    <location>
        <begin position="2"/>
        <end position="342"/>
    </location>
</feature>
<dbReference type="EMBL" id="JACHND010000001">
    <property type="protein sequence ID" value="MBB4705497.1"/>
    <property type="molecule type" value="Genomic_DNA"/>
</dbReference>
<organism evidence="2 3">
    <name type="scientific">Sphaerisporangium siamense</name>
    <dbReference type="NCBI Taxonomy" id="795645"/>
    <lineage>
        <taxon>Bacteria</taxon>
        <taxon>Bacillati</taxon>
        <taxon>Actinomycetota</taxon>
        <taxon>Actinomycetes</taxon>
        <taxon>Streptosporangiales</taxon>
        <taxon>Streptosporangiaceae</taxon>
        <taxon>Sphaerisporangium</taxon>
    </lineage>
</organism>
<gene>
    <name evidence="2" type="ORF">BJ982_007041</name>
</gene>
<dbReference type="InterPro" id="IPR012338">
    <property type="entry name" value="Beta-lactam/transpept-like"/>
</dbReference>
<dbReference type="InterPro" id="IPR052907">
    <property type="entry name" value="Beta-lactamase/esterase"/>
</dbReference>
<dbReference type="Pfam" id="PF00144">
    <property type="entry name" value="Beta-lactamase"/>
    <property type="match status" value="1"/>
</dbReference>
<proteinExistence type="predicted"/>
<dbReference type="Proteomes" id="UP000542210">
    <property type="component" value="Unassembled WGS sequence"/>
</dbReference>
<evidence type="ECO:0000313" key="3">
    <source>
        <dbReference type="Proteomes" id="UP000542210"/>
    </source>
</evidence>
<dbReference type="PANTHER" id="PTHR43319:SF3">
    <property type="entry name" value="BETA-LACTAMASE-RELATED DOMAIN-CONTAINING PROTEIN"/>
    <property type="match status" value="1"/>
</dbReference>
<accession>A0A7W7DEW9</accession>
<reference evidence="2 3" key="1">
    <citation type="submission" date="2020-08" db="EMBL/GenBank/DDBJ databases">
        <title>Sequencing the genomes of 1000 actinobacteria strains.</title>
        <authorList>
            <person name="Klenk H.-P."/>
        </authorList>
    </citation>
    <scope>NUCLEOTIDE SEQUENCE [LARGE SCALE GENOMIC DNA]</scope>
    <source>
        <strain evidence="2 3">DSM 45784</strain>
    </source>
</reference>
<dbReference type="AlphaFoldDB" id="A0A7W7DEW9"/>
<evidence type="ECO:0000313" key="2">
    <source>
        <dbReference type="EMBL" id="MBB4705497.1"/>
    </source>
</evidence>
<evidence type="ECO:0000259" key="1">
    <source>
        <dbReference type="Pfam" id="PF00144"/>
    </source>
</evidence>
<dbReference type="Gene3D" id="3.40.710.10">
    <property type="entry name" value="DD-peptidase/beta-lactamase superfamily"/>
    <property type="match status" value="1"/>
</dbReference>
<dbReference type="SUPFAM" id="SSF56601">
    <property type="entry name" value="beta-lactamase/transpeptidase-like"/>
    <property type="match status" value="1"/>
</dbReference>
<dbReference type="InterPro" id="IPR001466">
    <property type="entry name" value="Beta-lactam-related"/>
</dbReference>